<proteinExistence type="predicted"/>
<dbReference type="OrthoDB" id="9811121at2"/>
<evidence type="ECO:0000313" key="3">
    <source>
        <dbReference type="EMBL" id="KAA1372470.1"/>
    </source>
</evidence>
<dbReference type="GO" id="GO:0016811">
    <property type="term" value="F:hydrolase activity, acting on carbon-nitrogen (but not peptide) bonds, in linear amides"/>
    <property type="evidence" value="ECO:0007669"/>
    <property type="project" value="TreeGrafter"/>
</dbReference>
<dbReference type="AlphaFoldDB" id="A0A641AJE9"/>
<dbReference type="EMBL" id="SDPP02000007">
    <property type="protein sequence ID" value="KAA1372470.1"/>
    <property type="molecule type" value="Genomic_DNA"/>
</dbReference>
<protein>
    <submittedName>
        <fullName evidence="3">Carbon-nitrogen hydrolase family protein</fullName>
    </submittedName>
</protein>
<dbReference type="Pfam" id="PF00795">
    <property type="entry name" value="CN_hydrolase"/>
    <property type="match status" value="1"/>
</dbReference>
<evidence type="ECO:0000259" key="2">
    <source>
        <dbReference type="PROSITE" id="PS50263"/>
    </source>
</evidence>
<dbReference type="InterPro" id="IPR050345">
    <property type="entry name" value="Aliph_Amidase/BUP"/>
</dbReference>
<reference evidence="3" key="1">
    <citation type="submission" date="2019-09" db="EMBL/GenBank/DDBJ databases">
        <authorList>
            <person name="Li J."/>
        </authorList>
    </citation>
    <scope>NUCLEOTIDE SEQUENCE [LARGE SCALE GENOMIC DNA]</scope>
    <source>
        <strain evidence="3">NRBC 14897</strain>
    </source>
</reference>
<name>A0A641AJE9_9ACTN</name>
<gene>
    <name evidence="3" type="ORF">ESP62_018890</name>
</gene>
<keyword evidence="4" id="KW-1185">Reference proteome</keyword>
<dbReference type="PANTHER" id="PTHR43674:SF2">
    <property type="entry name" value="BETA-UREIDOPROPIONASE"/>
    <property type="match status" value="1"/>
</dbReference>
<dbReference type="InterPro" id="IPR036526">
    <property type="entry name" value="C-N_Hydrolase_sf"/>
</dbReference>
<feature type="domain" description="CN hydrolase" evidence="2">
    <location>
        <begin position="4"/>
        <end position="253"/>
    </location>
</feature>
<evidence type="ECO:0000313" key="4">
    <source>
        <dbReference type="Proteomes" id="UP001515100"/>
    </source>
</evidence>
<dbReference type="PANTHER" id="PTHR43674">
    <property type="entry name" value="NITRILASE C965.09-RELATED"/>
    <property type="match status" value="1"/>
</dbReference>
<dbReference type="CDD" id="cd07197">
    <property type="entry name" value="nitrilase"/>
    <property type="match status" value="1"/>
</dbReference>
<dbReference type="RefSeq" id="WP_129185893.1">
    <property type="nucleotide sequence ID" value="NZ_JAGIOG010000001.1"/>
</dbReference>
<dbReference type="InterPro" id="IPR003010">
    <property type="entry name" value="C-N_Hydrolase"/>
</dbReference>
<sequence>MTITHLAAASAAFGRDLDEAYALIARLVDEARARDVRLLALPEATLGGYLSTLHTDGDGPDSLPPVLDVDGPELRRVAEIAGDMTLVLGFCEADGGTRYNSAAAVNGDGVLGVHRKVHQPLGENLYYEAGDVYQAVDTPVGRLGMLICYDKAFPEAARALALDGAQVVACISAWPSSRTAGAADIAEDRWTKRFNLFDQARALENQIVWVAANQVGTFGSMRFVANAKIVGPGGDVLATTGTDAGLAIAGVDLDEALDTARRSMFHLRDRRPETYVMKAPVHA</sequence>
<keyword evidence="1 3" id="KW-0378">Hydrolase</keyword>
<dbReference type="PROSITE" id="PS50263">
    <property type="entry name" value="CN_HYDROLASE"/>
    <property type="match status" value="1"/>
</dbReference>
<dbReference type="Gene3D" id="3.60.110.10">
    <property type="entry name" value="Carbon-nitrogen hydrolase"/>
    <property type="match status" value="1"/>
</dbReference>
<comment type="caution">
    <text evidence="3">The sequence shown here is derived from an EMBL/GenBank/DDBJ whole genome shotgun (WGS) entry which is preliminary data.</text>
</comment>
<organism evidence="3 4">
    <name type="scientific">Aeromicrobium fastidiosum</name>
    <dbReference type="NCBI Taxonomy" id="52699"/>
    <lineage>
        <taxon>Bacteria</taxon>
        <taxon>Bacillati</taxon>
        <taxon>Actinomycetota</taxon>
        <taxon>Actinomycetes</taxon>
        <taxon>Propionibacteriales</taxon>
        <taxon>Nocardioidaceae</taxon>
        <taxon>Aeromicrobium</taxon>
    </lineage>
</organism>
<dbReference type="SUPFAM" id="SSF56317">
    <property type="entry name" value="Carbon-nitrogen hydrolase"/>
    <property type="match status" value="1"/>
</dbReference>
<dbReference type="Proteomes" id="UP001515100">
    <property type="component" value="Unassembled WGS sequence"/>
</dbReference>
<accession>A0A641AJE9</accession>
<evidence type="ECO:0000256" key="1">
    <source>
        <dbReference type="ARBA" id="ARBA00022801"/>
    </source>
</evidence>